<organism evidence="1 2">
    <name type="scientific">Leptospira borgpetersenii serovar Hardjo-bovis str. Sponselee</name>
    <dbReference type="NCBI Taxonomy" id="1303729"/>
    <lineage>
        <taxon>Bacteria</taxon>
        <taxon>Pseudomonadati</taxon>
        <taxon>Spirochaetota</taxon>
        <taxon>Spirochaetia</taxon>
        <taxon>Leptospirales</taxon>
        <taxon>Leptospiraceae</taxon>
        <taxon>Leptospira</taxon>
    </lineage>
</organism>
<protein>
    <submittedName>
        <fullName evidence="1">Uncharacterized protein</fullName>
    </submittedName>
</protein>
<dbReference type="EMBL" id="ANMU01000034">
    <property type="protein sequence ID" value="EMJ83898.1"/>
    <property type="molecule type" value="Genomic_DNA"/>
</dbReference>
<dbReference type="PATRIC" id="fig|1218567.3.peg.870"/>
<accession>M6C548</accession>
<gene>
    <name evidence="1" type="ORF">LEP1GSC016_0490</name>
</gene>
<dbReference type="Proteomes" id="UP000011873">
    <property type="component" value="Unassembled WGS sequence"/>
</dbReference>
<dbReference type="AlphaFoldDB" id="M6C548"/>
<proteinExistence type="predicted"/>
<evidence type="ECO:0000313" key="1">
    <source>
        <dbReference type="EMBL" id="EMJ83898.1"/>
    </source>
</evidence>
<name>M6C548_LEPBO</name>
<evidence type="ECO:0000313" key="2">
    <source>
        <dbReference type="Proteomes" id="UP000011873"/>
    </source>
</evidence>
<comment type="caution">
    <text evidence="1">The sequence shown here is derived from an EMBL/GenBank/DDBJ whole genome shotgun (WGS) entry which is preliminary data.</text>
</comment>
<reference evidence="1 2" key="1">
    <citation type="submission" date="2013-01" db="EMBL/GenBank/DDBJ databases">
        <authorList>
            <person name="Harkins D.M."/>
            <person name="Durkin A.S."/>
            <person name="Brinkac L.M."/>
            <person name="Haft D.H."/>
            <person name="Selengut J.D."/>
            <person name="Sanka R."/>
            <person name="DePew J."/>
            <person name="Purushe J."/>
            <person name="Galloway R.L."/>
            <person name="Vinetz J.M."/>
            <person name="Sutton G.G."/>
            <person name="Nierman W.C."/>
            <person name="Fouts D.E."/>
        </authorList>
    </citation>
    <scope>NUCLEOTIDE SEQUENCE [LARGE SCALE GENOMIC DNA]</scope>
    <source>
        <strain evidence="1 2">Sponselee CDC</strain>
    </source>
</reference>
<sequence>MEIPKELKRKARSRAILSMKFASDSPKLSYAELTLIYRKGTSIKSKNNRML</sequence>